<dbReference type="STRING" id="1399147.P618_200948"/>
<accession>W6TSX5</accession>
<protein>
    <recommendedName>
        <fullName evidence="3">Portal protein</fullName>
    </recommendedName>
</protein>
<dbReference type="RefSeq" id="WP_021827211.1">
    <property type="nucleotide sequence ID" value="NZ_AWTR02000079.1"/>
</dbReference>
<dbReference type="AlphaFoldDB" id="W6TSX5"/>
<reference evidence="1 2" key="1">
    <citation type="journal article" date="2014" name="FEMS Microbiol. Lett.">
        <title>Draft genome sequences of three Holospora species (Holospora obtusa, Holospora undulata, and Holospora elegans), endonuclear symbiotic bacteria of the ciliate Paramecium caudatum.</title>
        <authorList>
            <person name="Dohra H."/>
            <person name="Tanaka K."/>
            <person name="Suzuki T."/>
            <person name="Fujishima M."/>
            <person name="Suzuki H."/>
        </authorList>
    </citation>
    <scope>NUCLEOTIDE SEQUENCE [LARGE SCALE GENOMIC DNA]</scope>
    <source>
        <strain evidence="1 2">F1</strain>
    </source>
</reference>
<dbReference type="EMBL" id="AWTR02000079">
    <property type="protein sequence ID" value="ETZ06877.1"/>
    <property type="molecule type" value="Genomic_DNA"/>
</dbReference>
<evidence type="ECO:0000313" key="1">
    <source>
        <dbReference type="EMBL" id="ETZ06877.1"/>
    </source>
</evidence>
<name>W6TSX5_HOLOB</name>
<sequence>MKIFKKKPAERKTISAAFLNTGYSCSTLEQTFEEAATIGYQNNPIVYRCITLISRSIASVKLHLNSKSSEKKILHHPILSLLNNPNPFQSYETFTEMVVSHLLLSGNAFIEYVGNPQGYGELYVLRPDRVRIMYNEQGFPEHYEYRIGNTTHTVPIDRLTGRSSMVHISLFHPFESHWGQSPLTAAMSLVQFRNQALEHNLSILRRGGTPSGILTVDSQYEMTDDQKAQLRTDLENLYAGRDNAGRIMVLSNGLRWEKTGFSPQEMAFLEGQGEAARGIAQLFGIPPTCIGIPGDERFANYKEARVHMWEETLIPMTNLVISNYQKLLGIIDQNVELTYSKDEIDALSVKREALWERTNNAEFLTINEKRQIMGFAPLPDGDVLAAA</sequence>
<keyword evidence="2" id="KW-1185">Reference proteome</keyword>
<gene>
    <name evidence="1" type="ORF">P618_200948</name>
</gene>
<evidence type="ECO:0000313" key="2">
    <source>
        <dbReference type="Proteomes" id="UP000019112"/>
    </source>
</evidence>
<dbReference type="PROSITE" id="PS51257">
    <property type="entry name" value="PROKAR_LIPOPROTEIN"/>
    <property type="match status" value="1"/>
</dbReference>
<dbReference type="Pfam" id="PF04860">
    <property type="entry name" value="Phage_portal"/>
    <property type="match status" value="1"/>
</dbReference>
<dbReference type="Proteomes" id="UP000019112">
    <property type="component" value="Unassembled WGS sequence"/>
</dbReference>
<dbReference type="OrthoDB" id="9134461at2"/>
<evidence type="ECO:0008006" key="3">
    <source>
        <dbReference type="Google" id="ProtNLM"/>
    </source>
</evidence>
<comment type="caution">
    <text evidence="1">The sequence shown here is derived from an EMBL/GenBank/DDBJ whole genome shotgun (WGS) entry which is preliminary data.</text>
</comment>
<dbReference type="InterPro" id="IPR006944">
    <property type="entry name" value="Phage/GTA_portal"/>
</dbReference>
<proteinExistence type="predicted"/>
<organism evidence="1 2">
    <name type="scientific">Holospora obtusa F1</name>
    <dbReference type="NCBI Taxonomy" id="1399147"/>
    <lineage>
        <taxon>Bacteria</taxon>
        <taxon>Pseudomonadati</taxon>
        <taxon>Pseudomonadota</taxon>
        <taxon>Alphaproteobacteria</taxon>
        <taxon>Holosporales</taxon>
        <taxon>Holosporaceae</taxon>
        <taxon>Holospora</taxon>
    </lineage>
</organism>
<dbReference type="eggNOG" id="COG4695">
    <property type="taxonomic scope" value="Bacteria"/>
</dbReference>
<dbReference type="InterPro" id="IPR006427">
    <property type="entry name" value="Portal_HK97"/>
</dbReference>
<dbReference type="NCBIfam" id="TIGR01537">
    <property type="entry name" value="portal_HK97"/>
    <property type="match status" value="1"/>
</dbReference>